<reference evidence="2 3" key="1">
    <citation type="submission" date="2017-03" db="EMBL/GenBank/DDBJ databases">
        <authorList>
            <person name="Afonso C.L."/>
            <person name="Miller P.J."/>
            <person name="Scott M.A."/>
            <person name="Spackman E."/>
            <person name="Goraichik I."/>
            <person name="Dimitrov K.M."/>
            <person name="Suarez D.L."/>
            <person name="Swayne D.E."/>
        </authorList>
    </citation>
    <scope>NUCLEOTIDE SEQUENCE [LARGE SCALE GENOMIC DNA]</scope>
    <source>
        <strain evidence="2 3">CECT 7691</strain>
    </source>
</reference>
<feature type="domain" description="ABM" evidence="1">
    <location>
        <begin position="2"/>
        <end position="92"/>
    </location>
</feature>
<organism evidence="2 3">
    <name type="scientific">Oceanibacterium hippocampi</name>
    <dbReference type="NCBI Taxonomy" id="745714"/>
    <lineage>
        <taxon>Bacteria</taxon>
        <taxon>Pseudomonadati</taxon>
        <taxon>Pseudomonadota</taxon>
        <taxon>Alphaproteobacteria</taxon>
        <taxon>Sneathiellales</taxon>
        <taxon>Sneathiellaceae</taxon>
        <taxon>Oceanibacterium</taxon>
    </lineage>
</organism>
<dbReference type="Gene3D" id="3.30.70.100">
    <property type="match status" value="1"/>
</dbReference>
<dbReference type="InParanoid" id="A0A1Y5U024"/>
<dbReference type="Proteomes" id="UP000193200">
    <property type="component" value="Unassembled WGS sequence"/>
</dbReference>
<dbReference type="EMBL" id="FWFR01000010">
    <property type="protein sequence ID" value="SLN77808.1"/>
    <property type="molecule type" value="Genomic_DNA"/>
</dbReference>
<evidence type="ECO:0000313" key="3">
    <source>
        <dbReference type="Proteomes" id="UP000193200"/>
    </source>
</evidence>
<keyword evidence="2" id="KW-0560">Oxidoreductase</keyword>
<sequence>MILEVAEIDIRKGQAREFETAMNEALGLLAQSNGFRDARLFRSHEVGDRYRLFVTWDRIEDHVIGWQNSEGFKRWRLLLLKHFASIPNVEHMKLVMERPGN</sequence>
<dbReference type="SUPFAM" id="SSF54909">
    <property type="entry name" value="Dimeric alpha+beta barrel"/>
    <property type="match status" value="1"/>
</dbReference>
<dbReference type="PROSITE" id="PS51725">
    <property type="entry name" value="ABM"/>
    <property type="match status" value="1"/>
</dbReference>
<protein>
    <submittedName>
        <fullName evidence="2">Antibiotic biosynthesis monooxygenase</fullName>
    </submittedName>
</protein>
<dbReference type="RefSeq" id="WP_176245216.1">
    <property type="nucleotide sequence ID" value="NZ_FWFR01000010.1"/>
</dbReference>
<dbReference type="AlphaFoldDB" id="A0A1Y5U024"/>
<dbReference type="InterPro" id="IPR011008">
    <property type="entry name" value="Dimeric_a/b-barrel"/>
</dbReference>
<dbReference type="GO" id="GO:0004497">
    <property type="term" value="F:monooxygenase activity"/>
    <property type="evidence" value="ECO:0007669"/>
    <property type="project" value="UniProtKB-KW"/>
</dbReference>
<keyword evidence="3" id="KW-1185">Reference proteome</keyword>
<proteinExistence type="predicted"/>
<gene>
    <name evidence="2" type="ORF">OCH7691_04556</name>
</gene>
<evidence type="ECO:0000259" key="1">
    <source>
        <dbReference type="PROSITE" id="PS51725"/>
    </source>
</evidence>
<accession>A0A1Y5U024</accession>
<dbReference type="InterPro" id="IPR007138">
    <property type="entry name" value="ABM_dom"/>
</dbReference>
<keyword evidence="2" id="KW-0503">Monooxygenase</keyword>
<evidence type="ECO:0000313" key="2">
    <source>
        <dbReference type="EMBL" id="SLN77808.1"/>
    </source>
</evidence>
<dbReference type="Pfam" id="PF03992">
    <property type="entry name" value="ABM"/>
    <property type="match status" value="1"/>
</dbReference>
<name>A0A1Y5U024_9PROT</name>